<organism evidence="2 3">
    <name type="scientific">Kingdonia uniflora</name>
    <dbReference type="NCBI Taxonomy" id="39325"/>
    <lineage>
        <taxon>Eukaryota</taxon>
        <taxon>Viridiplantae</taxon>
        <taxon>Streptophyta</taxon>
        <taxon>Embryophyta</taxon>
        <taxon>Tracheophyta</taxon>
        <taxon>Spermatophyta</taxon>
        <taxon>Magnoliopsida</taxon>
        <taxon>Ranunculales</taxon>
        <taxon>Circaeasteraceae</taxon>
        <taxon>Kingdonia</taxon>
    </lineage>
</organism>
<keyword evidence="3" id="KW-1185">Reference proteome</keyword>
<dbReference type="PANTHER" id="PTHR36034:SF2">
    <property type="entry name" value="EXPRESSED PROTEIN"/>
    <property type="match status" value="1"/>
</dbReference>
<comment type="caution">
    <text evidence="2">The sequence shown here is derived from an EMBL/GenBank/DDBJ whole genome shotgun (WGS) entry which is preliminary data.</text>
</comment>
<evidence type="ECO:0000313" key="2">
    <source>
        <dbReference type="EMBL" id="KAF6156227.1"/>
    </source>
</evidence>
<reference evidence="2 3" key="1">
    <citation type="journal article" date="2020" name="IScience">
        <title>Genome Sequencing of the Endangered Kingdonia uniflora (Circaeasteraceae, Ranunculales) Reveals Potential Mechanisms of Evolutionary Specialization.</title>
        <authorList>
            <person name="Sun Y."/>
            <person name="Deng T."/>
            <person name="Zhang A."/>
            <person name="Moore M.J."/>
            <person name="Landis J.B."/>
            <person name="Lin N."/>
            <person name="Zhang H."/>
            <person name="Zhang X."/>
            <person name="Huang J."/>
            <person name="Zhang X."/>
            <person name="Sun H."/>
            <person name="Wang H."/>
        </authorList>
    </citation>
    <scope>NUCLEOTIDE SEQUENCE [LARGE SCALE GENOMIC DNA]</scope>
    <source>
        <strain evidence="2">TB1705</strain>
        <tissue evidence="2">Leaf</tissue>
    </source>
</reference>
<proteinExistence type="predicted"/>
<evidence type="ECO:0000256" key="1">
    <source>
        <dbReference type="SAM" id="MobiDB-lite"/>
    </source>
</evidence>
<evidence type="ECO:0000313" key="3">
    <source>
        <dbReference type="Proteomes" id="UP000541444"/>
    </source>
</evidence>
<name>A0A7J7MN26_9MAGN</name>
<dbReference type="AlphaFoldDB" id="A0A7J7MN26"/>
<dbReference type="PANTHER" id="PTHR36034">
    <property type="entry name" value="EXPRESSED PROTEIN"/>
    <property type="match status" value="1"/>
</dbReference>
<accession>A0A7J7MN26</accession>
<dbReference type="EMBL" id="JACGCM010001363">
    <property type="protein sequence ID" value="KAF6156227.1"/>
    <property type="molecule type" value="Genomic_DNA"/>
</dbReference>
<protein>
    <submittedName>
        <fullName evidence="2">Uncharacterized protein</fullName>
    </submittedName>
</protein>
<feature type="region of interest" description="Disordered" evidence="1">
    <location>
        <begin position="1"/>
        <end position="29"/>
    </location>
</feature>
<gene>
    <name evidence="2" type="ORF">GIB67_030230</name>
</gene>
<dbReference type="OrthoDB" id="1918650at2759"/>
<sequence length="891" mass="97745">MREKMSFLLRTTQPAVPENLAGQEPPAATTHSAVKSAVTLEGLIADDPFAQGEGGDRVGVGVEGESGGNVGSSEKNEVPIVENHLDVAEDEGWITIPYKELPASWNDAPDIASFRSLDRSFVFPGEQVHILACLSASNEDKEVITPFRVAAAMSKNGILGHNVEQPSESNGTGYNPIKVAEKNSMNRVSAPQNIQQNEKAQVAISTSESILRMEDHRKQTEAQLEIFKNSHFFVRIAESNEALWSKRSAHQPSVASETVGDKVIGNEAGARYTSKTDTHLNAFIDKGSFDASVSGGVARNAIKCCSLSNGDIVVILQVTVGTNYLKDPILEVLQFEKFQDRNLTSLNPDLESLNQDDPCRDLLKWLLPLDHTLPPLTHPLSPPSLSSNASIRSASHKPTFSSSSGSQLFSFSNFRSYSMSSLPQNTVSPPVVTSNSKPIFDLVDRDRFFNQKPFKSQESSGNEGLLSFRGVPLEPERFSVHCGLEGVYIPGRRWRRKLEIIQPVEIHSFSADCNTEDLLCVQIKNVAPPHIPDIILYLDAITVVFEEAPKGGPPISLPIACIEAGDDHCLPNLVLRRNEEHSFILKPATSMWRNTKSHKERSSQASSHSHTGGAMKILQLPSKINVGKGTSSNGDQYAVLVSCRCNYTESRLFFKRLTSWRPRVTRDLMISVASEMSEQTLRPNGGLTQLPVQVLTLQASNLTSEDLTLTVLAPASFISPPSVVSLNSTPSTPVSPFVGFSEFAGRMSEERRNNGLQRLSSMPHVSENHTEKTGGEARAVSFDEHKIPISDVIPNAGLGCTHLWLQSAVPLGCVPSQSTATVKLELLPLTDGIITLDTLQINVKEKGLHIARYYSLEVILTLILFQDTTNKRLRDAQRRSFQNLQQELRIV</sequence>
<dbReference type="Proteomes" id="UP000541444">
    <property type="component" value="Unassembled WGS sequence"/>
</dbReference>